<reference evidence="2" key="1">
    <citation type="journal article" date="2015" name="Nature">
        <title>Complex archaea that bridge the gap between prokaryotes and eukaryotes.</title>
        <authorList>
            <person name="Spang A."/>
            <person name="Saw J.H."/>
            <person name="Jorgensen S.L."/>
            <person name="Zaremba-Niedzwiedzka K."/>
            <person name="Martijn J."/>
            <person name="Lind A.E."/>
            <person name="van Eijk R."/>
            <person name="Schleper C."/>
            <person name="Guy L."/>
            <person name="Ettema T.J."/>
        </authorList>
    </citation>
    <scope>NUCLEOTIDE SEQUENCE</scope>
</reference>
<accession>A0A0F9EYH9</accession>
<protein>
    <submittedName>
        <fullName evidence="2">Uncharacterized protein</fullName>
    </submittedName>
</protein>
<proteinExistence type="predicted"/>
<feature type="transmembrane region" description="Helical" evidence="1">
    <location>
        <begin position="24"/>
        <end position="44"/>
    </location>
</feature>
<sequence>MNRPYERVDDLSSTNTGFSDSVKYYATVILSTLFGTLLFAFVASTTYTGLPFFAFICGVLSLTVGVFGSVMVGTKMISEYEDRH</sequence>
<dbReference type="EMBL" id="LAZR01025645">
    <property type="protein sequence ID" value="KKL71266.1"/>
    <property type="molecule type" value="Genomic_DNA"/>
</dbReference>
<keyword evidence="1" id="KW-0472">Membrane</keyword>
<keyword evidence="1" id="KW-1133">Transmembrane helix</keyword>
<comment type="caution">
    <text evidence="2">The sequence shown here is derived from an EMBL/GenBank/DDBJ whole genome shotgun (WGS) entry which is preliminary data.</text>
</comment>
<evidence type="ECO:0000313" key="2">
    <source>
        <dbReference type="EMBL" id="KKL71266.1"/>
    </source>
</evidence>
<dbReference type="AlphaFoldDB" id="A0A0F9EYH9"/>
<feature type="transmembrane region" description="Helical" evidence="1">
    <location>
        <begin position="50"/>
        <end position="73"/>
    </location>
</feature>
<gene>
    <name evidence="2" type="ORF">LCGC14_2096620</name>
</gene>
<keyword evidence="1" id="KW-0812">Transmembrane</keyword>
<organism evidence="2">
    <name type="scientific">marine sediment metagenome</name>
    <dbReference type="NCBI Taxonomy" id="412755"/>
    <lineage>
        <taxon>unclassified sequences</taxon>
        <taxon>metagenomes</taxon>
        <taxon>ecological metagenomes</taxon>
    </lineage>
</organism>
<name>A0A0F9EYH9_9ZZZZ</name>
<evidence type="ECO:0000256" key="1">
    <source>
        <dbReference type="SAM" id="Phobius"/>
    </source>
</evidence>